<dbReference type="KEGG" id="paby:Ga0080574_TMP737"/>
<accession>A0A1P8UNX3</accession>
<keyword evidence="1" id="KW-1133">Transmembrane helix</keyword>
<proteinExistence type="predicted"/>
<organism evidence="2 3">
    <name type="scientific">Salipiger abyssi</name>
    <dbReference type="NCBI Taxonomy" id="1250539"/>
    <lineage>
        <taxon>Bacteria</taxon>
        <taxon>Pseudomonadati</taxon>
        <taxon>Pseudomonadota</taxon>
        <taxon>Alphaproteobacteria</taxon>
        <taxon>Rhodobacterales</taxon>
        <taxon>Roseobacteraceae</taxon>
        <taxon>Salipiger</taxon>
    </lineage>
</organism>
<sequence>MAVLALRLLIPISVSATCPVLVTGLFLWRTLMPAMIDIDRIFREDCASPPSERTLPWEETRDGITVVVEPKPHWADDMRAFRLEAREYCRYADWTANGGHARFYGHIDTSGDDVMMTARAMIAREIADGLWD</sequence>
<keyword evidence="1" id="KW-0812">Transmembrane</keyword>
<reference evidence="2 3" key="1">
    <citation type="submission" date="2016-04" db="EMBL/GenBank/DDBJ databases">
        <title>Deep-sea bacteria in the southern Pacific.</title>
        <authorList>
            <person name="Tang K."/>
        </authorList>
    </citation>
    <scope>NUCLEOTIDE SEQUENCE [LARGE SCALE GENOMIC DNA]</scope>
    <source>
        <strain evidence="2 3">JLT2014</strain>
    </source>
</reference>
<dbReference type="EMBL" id="CP015093">
    <property type="protein sequence ID" value="APZ51071.1"/>
    <property type="molecule type" value="Genomic_DNA"/>
</dbReference>
<evidence type="ECO:0000313" key="3">
    <source>
        <dbReference type="Proteomes" id="UP000187059"/>
    </source>
</evidence>
<evidence type="ECO:0000313" key="2">
    <source>
        <dbReference type="EMBL" id="APZ51071.1"/>
    </source>
</evidence>
<feature type="transmembrane region" description="Helical" evidence="1">
    <location>
        <begin position="6"/>
        <end position="28"/>
    </location>
</feature>
<protein>
    <submittedName>
        <fullName evidence="2">Uncharacterized protein</fullName>
    </submittedName>
</protein>
<keyword evidence="1" id="KW-0472">Membrane</keyword>
<dbReference type="AlphaFoldDB" id="A0A1P8UNX3"/>
<evidence type="ECO:0000256" key="1">
    <source>
        <dbReference type="SAM" id="Phobius"/>
    </source>
</evidence>
<dbReference type="Proteomes" id="UP000187059">
    <property type="component" value="Chromosome"/>
</dbReference>
<name>A0A1P8UNX3_9RHOB</name>
<gene>
    <name evidence="2" type="ORF">Ga0080574_TMP737</name>
</gene>
<keyword evidence="3" id="KW-1185">Reference proteome</keyword>
<dbReference type="STRING" id="1250539.Ga0080574_TMP737"/>